<dbReference type="NCBIfam" id="NF004127">
    <property type="entry name" value="PRK05617.1"/>
    <property type="match status" value="1"/>
</dbReference>
<evidence type="ECO:0000256" key="2">
    <source>
        <dbReference type="ARBA" id="ARBA00011915"/>
    </source>
</evidence>
<dbReference type="RefSeq" id="WP_035461308.1">
    <property type="nucleotide sequence ID" value="NZ_JBHLZN010000001.1"/>
</dbReference>
<dbReference type="SUPFAM" id="SSF52096">
    <property type="entry name" value="ClpP/crotonase"/>
    <property type="match status" value="1"/>
</dbReference>
<name>A0ABV5ZAS5_9GAMM</name>
<dbReference type="Pfam" id="PF16113">
    <property type="entry name" value="ECH_2"/>
    <property type="match status" value="1"/>
</dbReference>
<reference evidence="5 6" key="1">
    <citation type="submission" date="2024-09" db="EMBL/GenBank/DDBJ databases">
        <authorList>
            <person name="Sun Q."/>
            <person name="Mori K."/>
        </authorList>
    </citation>
    <scope>NUCLEOTIDE SEQUENCE [LARGE SCALE GENOMIC DNA]</scope>
    <source>
        <strain evidence="5 6">ATCC 51285</strain>
    </source>
</reference>
<dbReference type="GO" id="GO:0016787">
    <property type="term" value="F:hydrolase activity"/>
    <property type="evidence" value="ECO:0007669"/>
    <property type="project" value="UniProtKB-KW"/>
</dbReference>
<comment type="caution">
    <text evidence="5">The sequence shown here is derived from an EMBL/GenBank/DDBJ whole genome shotgun (WGS) entry which is preliminary data.</text>
</comment>
<gene>
    <name evidence="5" type="ORF">ACFFLH_02660</name>
</gene>
<dbReference type="CDD" id="cd06558">
    <property type="entry name" value="crotonase-like"/>
    <property type="match status" value="1"/>
</dbReference>
<dbReference type="Gene3D" id="3.90.226.10">
    <property type="entry name" value="2-enoyl-CoA Hydratase, Chain A, domain 1"/>
    <property type="match status" value="1"/>
</dbReference>
<keyword evidence="6" id="KW-1185">Reference proteome</keyword>
<dbReference type="EMBL" id="JBHLZN010000001">
    <property type="protein sequence ID" value="MFB9885316.1"/>
    <property type="molecule type" value="Genomic_DNA"/>
</dbReference>
<organism evidence="5 6">
    <name type="scientific">Balneatrix alpica</name>
    <dbReference type="NCBI Taxonomy" id="75684"/>
    <lineage>
        <taxon>Bacteria</taxon>
        <taxon>Pseudomonadati</taxon>
        <taxon>Pseudomonadota</taxon>
        <taxon>Gammaproteobacteria</taxon>
        <taxon>Oceanospirillales</taxon>
        <taxon>Balneatrichaceae</taxon>
        <taxon>Balneatrix</taxon>
    </lineage>
</organism>
<dbReference type="Proteomes" id="UP001589628">
    <property type="component" value="Unassembled WGS sequence"/>
</dbReference>
<evidence type="ECO:0000256" key="3">
    <source>
        <dbReference type="ARBA" id="ARBA00022801"/>
    </source>
</evidence>
<dbReference type="InterPro" id="IPR029045">
    <property type="entry name" value="ClpP/crotonase-like_dom_sf"/>
</dbReference>
<sequence length="373" mass="41461">MSDSPVVFTEVPLQGGYALGVARLNAEKSLNALSLEMIELLAEQLPKWQDDPRIAAVWLEGTGEKAFCAGGNIVRLYESMQEHGEQANPYAERFFTQEYQVDYLIHTYRKPLICWGHGIVMGGGLGLMAGANFRVVTEKSRIAMPEISIGLYPDVGGTWFLNRMPGRTGLFMGLTSCSINASDALFLGLADRFIAQEHKAAVLAALADAKWQGETNADQHQVNTVLRQFEQQSQALLPASPVREHYDLINQLMDHVEVADIRRGLDQLQTDDPWLQKAIKGAQHGSPSSAVLIKAQLERGRHWSLKETFQQELALSVNCCGKGEFREGVRALLIEKDNQPKWRFATVAEVDPAFIASYFVSPWQADNHPLAQL</sequence>
<dbReference type="InterPro" id="IPR045004">
    <property type="entry name" value="ECH_dom"/>
</dbReference>
<proteinExistence type="predicted"/>
<dbReference type="PANTHER" id="PTHR43176">
    <property type="entry name" value="3-HYDROXYISOBUTYRYL-COA HYDROLASE-RELATED"/>
    <property type="match status" value="1"/>
</dbReference>
<dbReference type="InterPro" id="IPR032259">
    <property type="entry name" value="HIBYL-CoA-H"/>
</dbReference>
<evidence type="ECO:0000256" key="1">
    <source>
        <dbReference type="ARBA" id="ARBA00001709"/>
    </source>
</evidence>
<dbReference type="PANTHER" id="PTHR43176:SF3">
    <property type="entry name" value="3-HYDROXYISOBUTYRYL-COA HYDROLASE, MITOCHONDRIAL"/>
    <property type="match status" value="1"/>
</dbReference>
<evidence type="ECO:0000313" key="5">
    <source>
        <dbReference type="EMBL" id="MFB9885316.1"/>
    </source>
</evidence>
<dbReference type="EC" id="3.1.2.4" evidence="2"/>
<keyword evidence="3 5" id="KW-0378">Hydrolase</keyword>
<accession>A0ABV5ZAS5</accession>
<protein>
    <recommendedName>
        <fullName evidence="2">3-hydroxyisobutyryl-CoA hydrolase</fullName>
        <ecNumber evidence="2">3.1.2.4</ecNumber>
    </recommendedName>
</protein>
<evidence type="ECO:0000313" key="6">
    <source>
        <dbReference type="Proteomes" id="UP001589628"/>
    </source>
</evidence>
<comment type="catalytic activity">
    <reaction evidence="1">
        <text>3-hydroxy-2-methylpropanoyl-CoA + H2O = 3-hydroxy-2-methylpropanoate + CoA + H(+)</text>
        <dbReference type="Rhea" id="RHEA:20888"/>
        <dbReference type="ChEBI" id="CHEBI:11805"/>
        <dbReference type="ChEBI" id="CHEBI:15377"/>
        <dbReference type="ChEBI" id="CHEBI:15378"/>
        <dbReference type="ChEBI" id="CHEBI:57287"/>
        <dbReference type="ChEBI" id="CHEBI:57340"/>
        <dbReference type="EC" id="3.1.2.4"/>
    </reaction>
</comment>
<evidence type="ECO:0000259" key="4">
    <source>
        <dbReference type="Pfam" id="PF16113"/>
    </source>
</evidence>
<feature type="domain" description="Enoyl-CoA hydratase/isomerase" evidence="4">
    <location>
        <begin position="20"/>
        <end position="359"/>
    </location>
</feature>